<keyword evidence="4" id="KW-0904">Protein phosphatase</keyword>
<dbReference type="GO" id="GO:0033550">
    <property type="term" value="F:MAP kinase tyrosine phosphatase activity"/>
    <property type="evidence" value="ECO:0007669"/>
    <property type="project" value="TreeGrafter"/>
</dbReference>
<dbReference type="PANTHER" id="PTHR10159">
    <property type="entry name" value="DUAL SPECIFICITY PROTEIN PHOSPHATASE"/>
    <property type="match status" value="1"/>
</dbReference>
<dbReference type="GO" id="GO:0005634">
    <property type="term" value="C:nucleus"/>
    <property type="evidence" value="ECO:0007669"/>
    <property type="project" value="TreeGrafter"/>
</dbReference>
<comment type="similarity">
    <text evidence="1">Belongs to the protein-tyrosine phosphatase family. Non-receptor class dual specificity subfamily.</text>
</comment>
<dbReference type="InParanoid" id="G8ZS02"/>
<keyword evidence="3" id="KW-0378">Hydrolase</keyword>
<dbReference type="GO" id="GO:0017017">
    <property type="term" value="F:MAP kinase tyrosine/serine/threonine phosphatase activity"/>
    <property type="evidence" value="ECO:0007669"/>
    <property type="project" value="TreeGrafter"/>
</dbReference>
<dbReference type="Gene3D" id="3.90.190.10">
    <property type="entry name" value="Protein tyrosine phosphatase superfamily"/>
    <property type="match status" value="1"/>
</dbReference>
<proteinExistence type="inferred from homology"/>
<dbReference type="EMBL" id="HE616744">
    <property type="protein sequence ID" value="CCE91294.1"/>
    <property type="molecule type" value="Genomic_DNA"/>
</dbReference>
<dbReference type="SUPFAM" id="SSF52799">
    <property type="entry name" value="(Phosphotyrosine protein) phosphatases II"/>
    <property type="match status" value="1"/>
</dbReference>
<feature type="domain" description="Tyrosine-protein phosphatase" evidence="6">
    <location>
        <begin position="189"/>
        <end position="329"/>
    </location>
</feature>
<dbReference type="PROSITE" id="PS50056">
    <property type="entry name" value="TYR_PHOSPHATASE_2"/>
    <property type="match status" value="1"/>
</dbReference>
<dbReference type="EC" id="3.1.3.48" evidence="2"/>
<dbReference type="Proteomes" id="UP000005627">
    <property type="component" value="Chromosome 3"/>
</dbReference>
<evidence type="ECO:0000313" key="8">
    <source>
        <dbReference type="EMBL" id="CCE91294.1"/>
    </source>
</evidence>
<dbReference type="AlphaFoldDB" id="G8ZS02"/>
<accession>G8ZS02</accession>
<evidence type="ECO:0000313" key="9">
    <source>
        <dbReference type="Proteomes" id="UP000005627"/>
    </source>
</evidence>
<feature type="domain" description="Tyrosine specific protein phosphatases" evidence="7">
    <location>
        <begin position="253"/>
        <end position="305"/>
    </location>
</feature>
<dbReference type="GeneID" id="11500629"/>
<feature type="compositionally biased region" description="Low complexity" evidence="5">
    <location>
        <begin position="382"/>
        <end position="394"/>
    </location>
</feature>
<dbReference type="RefSeq" id="XP_003680505.1">
    <property type="nucleotide sequence ID" value="XM_003680457.1"/>
</dbReference>
<dbReference type="KEGG" id="tdl:TDEL_0C04050"/>
<name>G8ZS02_TORDE</name>
<dbReference type="FunCoup" id="G8ZS02">
    <property type="interactions" value="127"/>
</dbReference>
<dbReference type="FunFam" id="3.90.190.10:FF:000094">
    <property type="entry name" value="Probable tyrosine-protein phosphatase"/>
    <property type="match status" value="1"/>
</dbReference>
<dbReference type="PROSITE" id="PS00383">
    <property type="entry name" value="TYR_PHOSPHATASE_1"/>
    <property type="match status" value="1"/>
</dbReference>
<evidence type="ECO:0000256" key="2">
    <source>
        <dbReference type="ARBA" id="ARBA00013064"/>
    </source>
</evidence>
<dbReference type="InterPro" id="IPR016130">
    <property type="entry name" value="Tyr_Pase_AS"/>
</dbReference>
<dbReference type="Pfam" id="PF00782">
    <property type="entry name" value="DSPc"/>
    <property type="match status" value="1"/>
</dbReference>
<evidence type="ECO:0000256" key="4">
    <source>
        <dbReference type="ARBA" id="ARBA00022912"/>
    </source>
</evidence>
<protein>
    <recommendedName>
        <fullName evidence="2">protein-tyrosine-phosphatase</fullName>
        <ecNumber evidence="2">3.1.3.48</ecNumber>
    </recommendedName>
</protein>
<dbReference type="HOGENOM" id="CLU_036115_0_0_1"/>
<organism evidence="8 9">
    <name type="scientific">Torulaspora delbrueckii</name>
    <name type="common">Yeast</name>
    <name type="synonym">Candida colliculosa</name>
    <dbReference type="NCBI Taxonomy" id="4950"/>
    <lineage>
        <taxon>Eukaryota</taxon>
        <taxon>Fungi</taxon>
        <taxon>Dikarya</taxon>
        <taxon>Ascomycota</taxon>
        <taxon>Saccharomycotina</taxon>
        <taxon>Saccharomycetes</taxon>
        <taxon>Saccharomycetales</taxon>
        <taxon>Saccharomycetaceae</taxon>
        <taxon>Torulaspora</taxon>
    </lineage>
</organism>
<dbReference type="InterPro" id="IPR020422">
    <property type="entry name" value="TYR_PHOSPHATASE_DUAL_dom"/>
</dbReference>
<dbReference type="CDD" id="cd14521">
    <property type="entry name" value="DSP_fungal_SDP1-like"/>
    <property type="match status" value="1"/>
</dbReference>
<dbReference type="InterPro" id="IPR000387">
    <property type="entry name" value="Tyr_Pase_dom"/>
</dbReference>
<evidence type="ECO:0000259" key="7">
    <source>
        <dbReference type="PROSITE" id="PS50056"/>
    </source>
</evidence>
<feature type="region of interest" description="Disordered" evidence="5">
    <location>
        <begin position="375"/>
        <end position="400"/>
    </location>
</feature>
<dbReference type="PROSITE" id="PS50054">
    <property type="entry name" value="TYR_PHOSPHATASE_DUAL"/>
    <property type="match status" value="1"/>
</dbReference>
<dbReference type="GO" id="GO:0043409">
    <property type="term" value="P:negative regulation of MAPK cascade"/>
    <property type="evidence" value="ECO:0007669"/>
    <property type="project" value="TreeGrafter"/>
</dbReference>
<feature type="region of interest" description="Disordered" evidence="5">
    <location>
        <begin position="1"/>
        <end position="30"/>
    </location>
</feature>
<keyword evidence="9" id="KW-1185">Reference proteome</keyword>
<gene>
    <name evidence="8" type="primary">TDEL0C04050</name>
    <name evidence="8" type="ORF">TDEL_0C04050</name>
</gene>
<reference evidence="8 9" key="1">
    <citation type="journal article" date="2011" name="Proc. Natl. Acad. Sci. U.S.A.">
        <title>Evolutionary erosion of yeast sex chromosomes by mating-type switching accidents.</title>
        <authorList>
            <person name="Gordon J.L."/>
            <person name="Armisen D."/>
            <person name="Proux-Wera E."/>
            <person name="Oheigeartaigh S.S."/>
            <person name="Byrne K.P."/>
            <person name="Wolfe K.H."/>
        </authorList>
    </citation>
    <scope>NUCLEOTIDE SEQUENCE [LARGE SCALE GENOMIC DNA]</scope>
    <source>
        <strain evidence="9">ATCC 10662 / CBS 1146 / NBRC 0425 / NCYC 2629 / NRRL Y-866</strain>
    </source>
</reference>
<dbReference type="GO" id="GO:0008330">
    <property type="term" value="F:protein tyrosine/threonine phosphatase activity"/>
    <property type="evidence" value="ECO:0007669"/>
    <property type="project" value="TreeGrafter"/>
</dbReference>
<dbReference type="OrthoDB" id="426001at2759"/>
<evidence type="ECO:0000256" key="3">
    <source>
        <dbReference type="ARBA" id="ARBA00022801"/>
    </source>
</evidence>
<dbReference type="eggNOG" id="KOG1716">
    <property type="taxonomic scope" value="Eukaryota"/>
</dbReference>
<dbReference type="PANTHER" id="PTHR10159:SF519">
    <property type="entry name" value="DUAL SPECIFICITY PROTEIN PHOSPHATASE MPK3"/>
    <property type="match status" value="1"/>
</dbReference>
<sequence>MAQQEEKTATTPSIVEIRSRSPRSLQTRNTKNLSLNIRDKKVSGAELEDLDKIPSVITKPVVIGTTKHPMVSQPIRSDASIYSLPSGKKSGSASPIYATNIYGSSANSNKIGRVHSMSLSLKTGELLPSLGARGRSQTISSALETSTPEVGRFNMDMDKKEWILPNKGEVDSEELLHPDVFKKNAYPNGPLLVVPPNVYLYSEPTLKEILQFDVVINVAKEVTNLGPMLPQKKAISYHHVNWSHNSKISVDLDRLTDIIHEATTQNKKVLVHCQCGVSRSASLIVAYIMRFFQMGLNDAYSHLKRIAKDTSPNMGLIFQLMEWNEQRTRITNDPQGSEHDLSNTNLSFGMVIPNASSSINDLTIGSPELTPRTPGDYFNKFSASSSSTSTSSSTFVGNQSNSKPVTISTNLCDYLPTTSAGPIATSTDDFWTQSL</sequence>
<dbReference type="STRING" id="1076872.G8ZS02"/>
<evidence type="ECO:0000259" key="6">
    <source>
        <dbReference type="PROSITE" id="PS50054"/>
    </source>
</evidence>
<dbReference type="InterPro" id="IPR029021">
    <property type="entry name" value="Prot-tyrosine_phosphatase-like"/>
</dbReference>
<evidence type="ECO:0000256" key="1">
    <source>
        <dbReference type="ARBA" id="ARBA00008601"/>
    </source>
</evidence>
<dbReference type="InterPro" id="IPR000340">
    <property type="entry name" value="Dual-sp_phosphatase_cat-dom"/>
</dbReference>
<evidence type="ECO:0000256" key="5">
    <source>
        <dbReference type="SAM" id="MobiDB-lite"/>
    </source>
</evidence>
<dbReference type="GO" id="GO:0005829">
    <property type="term" value="C:cytosol"/>
    <property type="evidence" value="ECO:0007669"/>
    <property type="project" value="TreeGrafter"/>
</dbReference>
<dbReference type="SMART" id="SM00195">
    <property type="entry name" value="DSPc"/>
    <property type="match status" value="1"/>
</dbReference>